<dbReference type="InterPro" id="IPR013912">
    <property type="entry name" value="Adenylate_cyclase-assoc_CAP_C"/>
</dbReference>
<comment type="caution">
    <text evidence="3">The sequence shown here is derived from an EMBL/GenBank/DDBJ whole genome shotgun (WGS) entry which is preliminary data.</text>
</comment>
<evidence type="ECO:0000256" key="1">
    <source>
        <dbReference type="ARBA" id="ARBA00007659"/>
    </source>
</evidence>
<sequence length="560" mass="64352">MKYGYVHPTCKYYIKPKRGKSPRNEFKVYVHPLPAWEFNELFYYLGRINYKGTEQHGFRHITSCHTDVVVYYWSHDDANFCPLLIRLRKGTWWSYHEYYKSGGIGSNEWAKYSGLAKIVNDNAFKKVVTLKLDHIASGTQYAFDGTDSSSINSGFRITVTEQKNQPSGYNKYIHTLEKGGSMRIVCTKHKGKFINFKGSTLQTPYYHAYVYYAKTDGKHDRPLILELGHNTFYRLDGGNKWVHDKKIKSNDLSTYLDNLNGAHIIEISQKNGPYKCTSPNCDKYIQVQPTQENSHKYIKRRHYLKENSSTFSVSSFVGSSKKSQTGLSSPTDITELFVYFRDQSGTLLIFYESGRDKRCFKKVKGNDHEWTLADEDKLDPDDPSRILELLRKIEKETQESLERRGEVWNATGYANEELDLSELTSTQSCNVYDSHDVQIKLPTKMVSLSLVSCKNVRVDVKSLISGMELTSCTNVRVIVEKSLPSAAIDKCQQVGFWIPKSNADSIMFTSCKSGDMNVNVNKNENGNPEDDDWVELPIHEQFEHTIENFKMVTRPSSLYP</sequence>
<dbReference type="Gene3D" id="2.160.20.70">
    <property type="match status" value="1"/>
</dbReference>
<dbReference type="AlphaFoldDB" id="L1LB06"/>
<dbReference type="GO" id="GO:0005737">
    <property type="term" value="C:cytoplasm"/>
    <property type="evidence" value="ECO:0007669"/>
    <property type="project" value="TreeGrafter"/>
</dbReference>
<dbReference type="RefSeq" id="XP_004831963.1">
    <property type="nucleotide sequence ID" value="XM_004831906.1"/>
</dbReference>
<protein>
    <recommendedName>
        <fullName evidence="2">C-CAP/cofactor C-like domain-containing protein</fullName>
    </recommendedName>
</protein>
<dbReference type="GeneID" id="15803980"/>
<comment type="similarity">
    <text evidence="1">Belongs to the CAP family.</text>
</comment>
<dbReference type="KEGG" id="beq:BEWA_049780"/>
<dbReference type="VEuPathDB" id="PiroplasmaDB:BEWA_049780"/>
<dbReference type="PANTHER" id="PTHR10652:SF0">
    <property type="entry name" value="ADENYLYL CYCLASE-ASSOCIATED PROTEIN"/>
    <property type="match status" value="1"/>
</dbReference>
<dbReference type="InterPro" id="IPR001837">
    <property type="entry name" value="Adenylate_cyclase-assoc_CAP"/>
</dbReference>
<dbReference type="eggNOG" id="KOG2675">
    <property type="taxonomic scope" value="Eukaryota"/>
</dbReference>
<dbReference type="InterPro" id="IPR036223">
    <property type="entry name" value="CAP_C_sf"/>
</dbReference>
<dbReference type="GO" id="GO:0019933">
    <property type="term" value="P:cAMP-mediated signaling"/>
    <property type="evidence" value="ECO:0007669"/>
    <property type="project" value="TreeGrafter"/>
</dbReference>
<dbReference type="EMBL" id="ACOU01000007">
    <property type="protein sequence ID" value="EKX72511.1"/>
    <property type="molecule type" value="Genomic_DNA"/>
</dbReference>
<accession>L1LB06</accession>
<proteinExistence type="inferred from homology"/>
<feature type="domain" description="C-CAP/cofactor C-like" evidence="2">
    <location>
        <begin position="383"/>
        <end position="533"/>
    </location>
</feature>
<dbReference type="STRING" id="1537102.L1LB06"/>
<dbReference type="InterPro" id="IPR016098">
    <property type="entry name" value="CAP/MinC_C"/>
</dbReference>
<name>L1LB06_THEEQ</name>
<dbReference type="GO" id="GO:0003779">
    <property type="term" value="F:actin binding"/>
    <property type="evidence" value="ECO:0007669"/>
    <property type="project" value="InterPro"/>
</dbReference>
<dbReference type="PANTHER" id="PTHR10652">
    <property type="entry name" value="ADENYLYL CYCLASE-ASSOCIATED PROTEIN"/>
    <property type="match status" value="1"/>
</dbReference>
<gene>
    <name evidence="3" type="ORF">BEWA_049780</name>
</gene>
<dbReference type="SUPFAM" id="SSF69340">
    <property type="entry name" value="C-terminal domain of adenylylcyclase associated protein"/>
    <property type="match status" value="1"/>
</dbReference>
<dbReference type="PROSITE" id="PS51329">
    <property type="entry name" value="C_CAP_COFACTOR_C"/>
    <property type="match status" value="1"/>
</dbReference>
<dbReference type="GO" id="GO:0007015">
    <property type="term" value="P:actin filament organization"/>
    <property type="evidence" value="ECO:0007669"/>
    <property type="project" value="TreeGrafter"/>
</dbReference>
<evidence type="ECO:0000313" key="4">
    <source>
        <dbReference type="Proteomes" id="UP000031512"/>
    </source>
</evidence>
<dbReference type="Proteomes" id="UP000031512">
    <property type="component" value="Unassembled WGS sequence"/>
</dbReference>
<reference evidence="3 4" key="1">
    <citation type="journal article" date="2012" name="BMC Genomics">
        <title>Comparative genomic analysis and phylogenetic position of Theileria equi.</title>
        <authorList>
            <person name="Kappmeyer L.S."/>
            <person name="Thiagarajan M."/>
            <person name="Herndon D.R."/>
            <person name="Ramsay J.D."/>
            <person name="Caler E."/>
            <person name="Djikeng A."/>
            <person name="Gillespie J.J."/>
            <person name="Lau A.O."/>
            <person name="Roalson E.H."/>
            <person name="Silva J.C."/>
            <person name="Silva M.G."/>
            <person name="Suarez C.E."/>
            <person name="Ueti M.W."/>
            <person name="Nene V.M."/>
            <person name="Mealey R.H."/>
            <person name="Knowles D.P."/>
            <person name="Brayton K.A."/>
        </authorList>
    </citation>
    <scope>NUCLEOTIDE SEQUENCE [LARGE SCALE GENOMIC DNA]</scope>
    <source>
        <strain evidence="3 4">WA</strain>
    </source>
</reference>
<evidence type="ECO:0000313" key="3">
    <source>
        <dbReference type="EMBL" id="EKX72511.1"/>
    </source>
</evidence>
<organism evidence="3 4">
    <name type="scientific">Theileria equi strain WA</name>
    <dbReference type="NCBI Taxonomy" id="1537102"/>
    <lineage>
        <taxon>Eukaryota</taxon>
        <taxon>Sar</taxon>
        <taxon>Alveolata</taxon>
        <taxon>Apicomplexa</taxon>
        <taxon>Aconoidasida</taxon>
        <taxon>Piroplasmida</taxon>
        <taxon>Theileriidae</taxon>
        <taxon>Theileria</taxon>
    </lineage>
</organism>
<evidence type="ECO:0000259" key="2">
    <source>
        <dbReference type="PROSITE" id="PS51329"/>
    </source>
</evidence>
<dbReference type="GO" id="GO:0008179">
    <property type="term" value="F:adenylate cyclase binding"/>
    <property type="evidence" value="ECO:0007669"/>
    <property type="project" value="TreeGrafter"/>
</dbReference>
<keyword evidence="4" id="KW-1185">Reference proteome</keyword>
<dbReference type="Pfam" id="PF08603">
    <property type="entry name" value="CAP_C"/>
    <property type="match status" value="1"/>
</dbReference>
<dbReference type="OrthoDB" id="1601at2759"/>
<dbReference type="InterPro" id="IPR017901">
    <property type="entry name" value="C-CAP_CF_C-like"/>
</dbReference>